<comment type="caution">
    <text evidence="1">The sequence shown here is derived from an EMBL/GenBank/DDBJ whole genome shotgun (WGS) entry which is preliminary data.</text>
</comment>
<accession>A0ABU2LQ26</accession>
<name>A0ABU2LQ26_9ACTN</name>
<gene>
    <name evidence="1" type="ORF">RNC47_13310</name>
</gene>
<dbReference type="Pfam" id="PF19876">
    <property type="entry name" value="DUF6349"/>
    <property type="match status" value="1"/>
</dbReference>
<keyword evidence="2" id="KW-1185">Reference proteome</keyword>
<evidence type="ECO:0000313" key="2">
    <source>
        <dbReference type="Proteomes" id="UP001183420"/>
    </source>
</evidence>
<sequence length="204" mass="22577">MNSTAGPVEPRGAVERQHQYWRIRNARTHALQALLPAGRAWHIAPGHPGGAYSDIGTGPVAIGRHLPTLLTRDVDDRRQEIYRGGCLGCAWEGRELGGRGWREGVNQAVEDAHDHAFPGWRSLPMLDLRTVASPPRAERLWRSIAANYPSGWADAGAPLLCTRPGADALHLPPSARYPRYRLFIKKPPHHGTTTTTRAEPDRLF</sequence>
<evidence type="ECO:0000313" key="1">
    <source>
        <dbReference type="EMBL" id="MDT0319317.1"/>
    </source>
</evidence>
<organism evidence="1 2">
    <name type="scientific">Streptomyces millisiae</name>
    <dbReference type="NCBI Taxonomy" id="3075542"/>
    <lineage>
        <taxon>Bacteria</taxon>
        <taxon>Bacillati</taxon>
        <taxon>Actinomycetota</taxon>
        <taxon>Actinomycetes</taxon>
        <taxon>Kitasatosporales</taxon>
        <taxon>Streptomycetaceae</taxon>
        <taxon>Streptomyces</taxon>
    </lineage>
</organism>
<dbReference type="RefSeq" id="WP_311598553.1">
    <property type="nucleotide sequence ID" value="NZ_JAVREM010000012.1"/>
</dbReference>
<dbReference type="Proteomes" id="UP001183420">
    <property type="component" value="Unassembled WGS sequence"/>
</dbReference>
<reference evidence="2" key="1">
    <citation type="submission" date="2023-07" db="EMBL/GenBank/DDBJ databases">
        <title>30 novel species of actinomycetes from the DSMZ collection.</title>
        <authorList>
            <person name="Nouioui I."/>
        </authorList>
    </citation>
    <scope>NUCLEOTIDE SEQUENCE [LARGE SCALE GENOMIC DNA]</scope>
    <source>
        <strain evidence="2">DSM 44918</strain>
    </source>
</reference>
<dbReference type="EMBL" id="JAVREM010000012">
    <property type="protein sequence ID" value="MDT0319317.1"/>
    <property type="molecule type" value="Genomic_DNA"/>
</dbReference>
<proteinExistence type="predicted"/>
<protein>
    <submittedName>
        <fullName evidence="1">DUF6349 family protein</fullName>
    </submittedName>
</protein>
<dbReference type="InterPro" id="IPR045930">
    <property type="entry name" value="DUF6349"/>
</dbReference>